<dbReference type="RefSeq" id="WP_271139510.1">
    <property type="nucleotide sequence ID" value="NZ_JAPYYP010000003.1"/>
</dbReference>
<dbReference type="AlphaFoldDB" id="A0A9X3TMW1"/>
<comment type="caution">
    <text evidence="2">The sequence shown here is derived from an EMBL/GenBank/DDBJ whole genome shotgun (WGS) entry which is preliminary data.</text>
</comment>
<evidence type="ECO:0000313" key="3">
    <source>
        <dbReference type="Proteomes" id="UP001151071"/>
    </source>
</evidence>
<proteinExistence type="predicted"/>
<feature type="region of interest" description="Disordered" evidence="1">
    <location>
        <begin position="34"/>
        <end position="74"/>
    </location>
</feature>
<evidence type="ECO:0000313" key="2">
    <source>
        <dbReference type="EMBL" id="MDA5107429.1"/>
    </source>
</evidence>
<keyword evidence="3" id="KW-1185">Reference proteome</keyword>
<dbReference type="Proteomes" id="UP001151071">
    <property type="component" value="Unassembled WGS sequence"/>
</dbReference>
<accession>A0A9X3TMW1</accession>
<organism evidence="2 3">
    <name type="scientific">Brevibacillus thermoruber</name>
    <dbReference type="NCBI Taxonomy" id="33942"/>
    <lineage>
        <taxon>Bacteria</taxon>
        <taxon>Bacillati</taxon>
        <taxon>Bacillota</taxon>
        <taxon>Bacilli</taxon>
        <taxon>Bacillales</taxon>
        <taxon>Paenibacillaceae</taxon>
        <taxon>Brevibacillus</taxon>
    </lineage>
</organism>
<protein>
    <submittedName>
        <fullName evidence="2">Uncharacterized protein</fullName>
    </submittedName>
</protein>
<evidence type="ECO:0000256" key="1">
    <source>
        <dbReference type="SAM" id="MobiDB-lite"/>
    </source>
</evidence>
<gene>
    <name evidence="2" type="ORF">O3V59_03575</name>
</gene>
<name>A0A9X3TMW1_9BACL</name>
<dbReference type="EMBL" id="JAPYYP010000003">
    <property type="protein sequence ID" value="MDA5107429.1"/>
    <property type="molecule type" value="Genomic_DNA"/>
</dbReference>
<sequence>MKTSDPDEVVRGAPSRQALRTAYELILTRIWPRMAARQTPSGSASPNAPPPPSSTGRSMVHEDSTDTERTDHPD</sequence>
<feature type="compositionally biased region" description="Basic and acidic residues" evidence="1">
    <location>
        <begin position="59"/>
        <end position="74"/>
    </location>
</feature>
<reference evidence="2" key="1">
    <citation type="submission" date="2022-12" db="EMBL/GenBank/DDBJ databases">
        <title>Draft genome sequence of the thermophilic strain Brevibacillus thermoruber HT42, isolated from Los Humeros, Puebla, Mexico, with biotechnological potential.</title>
        <authorList>
            <person name="Lara Sanchez J."/>
            <person name="Solis Palacios R."/>
            <person name="Bustos Baena A.S."/>
            <person name="Ruz Baez A.E."/>
            <person name="Espinosa Luna G."/>
            <person name="Oliart Ros R.M."/>
        </authorList>
    </citation>
    <scope>NUCLEOTIDE SEQUENCE</scope>
    <source>
        <strain evidence="2">HT42</strain>
    </source>
</reference>